<feature type="domain" description="Hemicentin-1-like von Willebrand factor A" evidence="4">
    <location>
        <begin position="584"/>
        <end position="714"/>
    </location>
</feature>
<dbReference type="PANTHER" id="PTHR14905:SF7">
    <property type="entry name" value="VON WILLEBRAND FACTOR A DOMAIN-CONTAINING PROTEIN 7"/>
    <property type="match status" value="1"/>
</dbReference>
<dbReference type="Gene3D" id="2.60.120.380">
    <property type="match status" value="1"/>
</dbReference>
<evidence type="ECO:0000256" key="1">
    <source>
        <dbReference type="ARBA" id="ARBA00004613"/>
    </source>
</evidence>
<comment type="subcellular location">
    <subcellularLocation>
        <location evidence="1">Secreted</location>
    </subcellularLocation>
</comment>
<dbReference type="CDD" id="cd00198">
    <property type="entry name" value="vWFA"/>
    <property type="match status" value="1"/>
</dbReference>
<evidence type="ECO:0000256" key="3">
    <source>
        <dbReference type="ARBA" id="ARBA00022729"/>
    </source>
</evidence>
<evidence type="ECO:0000256" key="2">
    <source>
        <dbReference type="ARBA" id="ARBA00022525"/>
    </source>
</evidence>
<protein>
    <recommendedName>
        <fullName evidence="4">Hemicentin-1-like von Willebrand factor A domain-containing protein</fullName>
    </recommendedName>
</protein>
<gene>
    <name evidence="5" type="ORF">TBK1r_23430</name>
</gene>
<dbReference type="InterPro" id="IPR002105">
    <property type="entry name" value="Dockerin_1_rpt"/>
</dbReference>
<dbReference type="RefSeq" id="WP_145210199.1">
    <property type="nucleotide sequence ID" value="NZ_CP036432.1"/>
</dbReference>
<dbReference type="InterPro" id="IPR036465">
    <property type="entry name" value="vWFA_dom_sf"/>
</dbReference>
<dbReference type="EMBL" id="CP036432">
    <property type="protein sequence ID" value="QDV83403.1"/>
    <property type="molecule type" value="Genomic_DNA"/>
</dbReference>
<dbReference type="Gene3D" id="3.40.50.410">
    <property type="entry name" value="von Willebrand factor, type A domain"/>
    <property type="match status" value="1"/>
</dbReference>
<evidence type="ECO:0000313" key="5">
    <source>
        <dbReference type="EMBL" id="QDV83403.1"/>
    </source>
</evidence>
<dbReference type="PANTHER" id="PTHR14905">
    <property type="entry name" value="NG37"/>
    <property type="match status" value="1"/>
</dbReference>
<reference evidence="5 6" key="1">
    <citation type="submission" date="2019-02" db="EMBL/GenBank/DDBJ databases">
        <title>Deep-cultivation of Planctomycetes and their phenomic and genomic characterization uncovers novel biology.</title>
        <authorList>
            <person name="Wiegand S."/>
            <person name="Jogler M."/>
            <person name="Boedeker C."/>
            <person name="Pinto D."/>
            <person name="Vollmers J."/>
            <person name="Rivas-Marin E."/>
            <person name="Kohn T."/>
            <person name="Peeters S.H."/>
            <person name="Heuer A."/>
            <person name="Rast P."/>
            <person name="Oberbeckmann S."/>
            <person name="Bunk B."/>
            <person name="Jeske O."/>
            <person name="Meyerdierks A."/>
            <person name="Storesund J.E."/>
            <person name="Kallscheuer N."/>
            <person name="Luecker S."/>
            <person name="Lage O.M."/>
            <person name="Pohl T."/>
            <person name="Merkel B.J."/>
            <person name="Hornburger P."/>
            <person name="Mueller R.-W."/>
            <person name="Bruemmer F."/>
            <person name="Labrenz M."/>
            <person name="Spormann A.M."/>
            <person name="Op den Camp H."/>
            <person name="Overmann J."/>
            <person name="Amann R."/>
            <person name="Jetten M.S.M."/>
            <person name="Mascher T."/>
            <person name="Medema M.H."/>
            <person name="Devos D.P."/>
            <person name="Kaster A.-K."/>
            <person name="Ovreas L."/>
            <person name="Rohde M."/>
            <person name="Galperin M.Y."/>
            <person name="Jogler C."/>
        </authorList>
    </citation>
    <scope>NUCLEOTIDE SEQUENCE [LARGE SCALE GENOMIC DNA]</scope>
    <source>
        <strain evidence="5 6">TBK1r</strain>
    </source>
</reference>
<dbReference type="InterPro" id="IPR052577">
    <property type="entry name" value="VWA7"/>
</dbReference>
<accession>A0ABX5XN36</accession>
<keyword evidence="3" id="KW-0732">Signal</keyword>
<evidence type="ECO:0000313" key="6">
    <source>
        <dbReference type="Proteomes" id="UP000318081"/>
    </source>
</evidence>
<dbReference type="SUPFAM" id="SSF81296">
    <property type="entry name" value="E set domains"/>
    <property type="match status" value="1"/>
</dbReference>
<keyword evidence="6" id="KW-1185">Reference proteome</keyword>
<organism evidence="5 6">
    <name type="scientific">Stieleria magnilauensis</name>
    <dbReference type="NCBI Taxonomy" id="2527963"/>
    <lineage>
        <taxon>Bacteria</taxon>
        <taxon>Pseudomonadati</taxon>
        <taxon>Planctomycetota</taxon>
        <taxon>Planctomycetia</taxon>
        <taxon>Pirellulales</taxon>
        <taxon>Pirellulaceae</taxon>
        <taxon>Stieleria</taxon>
    </lineage>
</organism>
<dbReference type="Pfam" id="PF00404">
    <property type="entry name" value="Dockerin_1"/>
    <property type="match status" value="1"/>
</dbReference>
<evidence type="ECO:0000259" key="4">
    <source>
        <dbReference type="Pfam" id="PF25106"/>
    </source>
</evidence>
<dbReference type="Gene3D" id="2.60.40.10">
    <property type="entry name" value="Immunoglobulins"/>
    <property type="match status" value="3"/>
</dbReference>
<dbReference type="SUPFAM" id="SSF53300">
    <property type="entry name" value="vWA-like"/>
    <property type="match status" value="1"/>
</dbReference>
<keyword evidence="2" id="KW-0964">Secreted</keyword>
<dbReference type="Pfam" id="PF25106">
    <property type="entry name" value="VWA_4"/>
    <property type="match status" value="1"/>
</dbReference>
<dbReference type="Proteomes" id="UP000318081">
    <property type="component" value="Chromosome"/>
</dbReference>
<name>A0ABX5XN36_9BACT</name>
<proteinExistence type="predicted"/>
<dbReference type="InterPro" id="IPR056861">
    <property type="entry name" value="HMCN1-like_VWA"/>
</dbReference>
<dbReference type="InterPro" id="IPR013783">
    <property type="entry name" value="Ig-like_fold"/>
</dbReference>
<sequence length="1480" mass="153764">MALRRAIGMSKRRRLLLERLLDRELLAADMTNWDNPMDVNADQRVSPIDALVVVNYLGRMASGVESESVSRDAGARRLYPDTNGDSRVTPVDALGVINVLAEGEVVTASVGGTIRWTDTAGGTHALPRARVEILSQDSGGNLSLIATATTGNGGNYKADLSFDNVNPAPNVIVRVVAESVYATVVNPANSDAPYTASTATAVPTVANASVPVNLTIGNTTAAERAFSVHHAIVVGGDFSSSLNGANPPKQTVRLSPNTASDSTVVSAFPGATFGTHQFGTTIELVSGDASDWDVIIHEYGHAVYKSLITNNVIGAAHSHNSNNADVPSNTKSVGTAISFSEGYATYFSLASQQSISLSVPLAGDLNYDDTVDVSPPISDNIETWHQTGSFSGEDNEMSVAATLWDLADAGNTGEPQDNVALGHLQVNRLLRGLSGGPLDVGDFWEALAASADSQTRARYGEVFGLNRISTTPMMPVDGSDLTSSTPPTFDWEYRGTGTTVNPEKFRVKFFNSDFSKELFNSPELTTNTYTPMQSDWDTVISGANNGTIQWVVESQDTDAPATPGGALGYYWSGTLSLDPIKFGLLIDDTGSMSEEINGVIAAMQRFVTSSAASGSESPVFQVLAFKDSVRQVIVSDDAAAVTTAIGGLRASGGGDCPEASGQALLQAVQSVANGGSILIATDAAPRSDVSISRALKQAKAKSIQVSFVLTGDCTPSGFEGEFIHPDDLQSASGKRGVDSPEEAIMAVSEYVSGGISVDRTEAVTALTGKPGDGLAEPDHGVEIIGDPILEFDAHGNSLAEAVSLSGSGFVNGRINSDGDSDWFTLDLLADRRYVLNGEFDAPVTLEFRSPSGDTITSAFFGDRADDFYLPTAIDGTYALVLSGTTPGSYEFSVTTSPLAGLTSGTEIFSTIARETGGGFFFRDEINLGDAANFEASVFNLLNSTLKPTIVTVNPATVPAGSSVTIELIGSRTNFVSGSTTLDLGEGITVNDVNVASPTRLTASITVDAAASHGSRNAGTETSVGTFDELASGLNVLSVGRAATTNTLLSAVPFELTAGTTGQIQLQGILTNWDASTIVSLGSGITVDTVEVVSPTTLNVHYTIDSDASIGINPITTTTGGVTETLANGIFVASASSGPAITSVSPSSVVVGTPTILTIKTSGINLIGEDILVDAGNGVAVGDVLIVDASTIDVTVTAMEGALGGFRDLSVNLGGELLTSLGAFFVVAEGSSGSGDPGGGVTGGTLSRFELDRGNSPRIEVTGNDLIATVRTVAPGILEFSAAGQTIQVGIRDALHIRASGNNNVFLFEGAVIPDDLNLVVNGHGNSVRLMGVTVGDDLHYESSGYGHRVVLDGGTMIRDVAIIKTNEGDDWIVIQNVSIGDDLIIHSRDGSDHLAMDSVHVGDDLILRMGEGDDEVSILNTLVADVADLKGGRGHDVAAIAQDTVSARRVNVREFEQAENPIDVDAVIADLFGDLSETFG</sequence>
<dbReference type="InterPro" id="IPR014756">
    <property type="entry name" value="Ig_E-set"/>
</dbReference>